<keyword evidence="3" id="KW-1185">Reference proteome</keyword>
<evidence type="ECO:0000313" key="3">
    <source>
        <dbReference type="Proteomes" id="UP000014174"/>
    </source>
</evidence>
<accession>R9H1X5</accession>
<dbReference type="AlphaFoldDB" id="R9H1X5"/>
<keyword evidence="1" id="KW-1133">Transmembrane helix</keyword>
<keyword evidence="1" id="KW-0812">Transmembrane</keyword>
<sequence>MRLACWPKGKNRKDNLLKAVYFYSSLLKINILPDLSLFSLLSFFTKLEPFLKLL</sequence>
<proteinExistence type="predicted"/>
<comment type="caution">
    <text evidence="2">The sequence shown here is derived from an EMBL/GenBank/DDBJ whole genome shotgun (WGS) entry which is preliminary data.</text>
</comment>
<evidence type="ECO:0000313" key="2">
    <source>
        <dbReference type="EMBL" id="EOR95189.1"/>
    </source>
</evidence>
<feature type="transmembrane region" description="Helical" evidence="1">
    <location>
        <begin position="20"/>
        <end position="44"/>
    </location>
</feature>
<keyword evidence="1" id="KW-0472">Membrane</keyword>
<dbReference type="Proteomes" id="UP000014174">
    <property type="component" value="Unassembled WGS sequence"/>
</dbReference>
<dbReference type="EMBL" id="AQPN01000063">
    <property type="protein sequence ID" value="EOR95189.1"/>
    <property type="molecule type" value="Genomic_DNA"/>
</dbReference>
<name>R9H1X5_9SPHI</name>
<protein>
    <submittedName>
        <fullName evidence="2">Uncharacterized protein</fullName>
    </submittedName>
</protein>
<reference evidence="2 3" key="1">
    <citation type="journal article" date="2013" name="Genome Announc.">
        <title>Draft Genome Sequence of Arcticibacter svalbardensis Strain MN12-7T, a Member of the Family Sphingobacteriaceae Isolated from an Arctic Soil Sample.</title>
        <authorList>
            <person name="Shivaji S."/>
            <person name="Ara S."/>
            <person name="Prasad S."/>
            <person name="Manasa B.P."/>
            <person name="Begum Z."/>
            <person name="Singh A."/>
            <person name="Kumar Pinnaka A."/>
        </authorList>
    </citation>
    <scope>NUCLEOTIDE SEQUENCE [LARGE SCALE GENOMIC DNA]</scope>
    <source>
        <strain evidence="2 3">MN12-7</strain>
    </source>
</reference>
<organism evidence="2 3">
    <name type="scientific">Arcticibacter svalbardensis MN12-7</name>
    <dbReference type="NCBI Taxonomy" id="1150600"/>
    <lineage>
        <taxon>Bacteria</taxon>
        <taxon>Pseudomonadati</taxon>
        <taxon>Bacteroidota</taxon>
        <taxon>Sphingobacteriia</taxon>
        <taxon>Sphingobacteriales</taxon>
        <taxon>Sphingobacteriaceae</taxon>
        <taxon>Arcticibacter</taxon>
    </lineage>
</organism>
<evidence type="ECO:0000256" key="1">
    <source>
        <dbReference type="SAM" id="Phobius"/>
    </source>
</evidence>
<gene>
    <name evidence="2" type="ORF">ADIARSV_1677</name>
</gene>